<feature type="chain" id="PRO_5041371823" evidence="1">
    <location>
        <begin position="17"/>
        <end position="425"/>
    </location>
</feature>
<keyword evidence="2" id="KW-0378">Hydrolase</keyword>
<keyword evidence="3" id="KW-1185">Reference proteome</keyword>
<evidence type="ECO:0000256" key="1">
    <source>
        <dbReference type="SAM" id="SignalP"/>
    </source>
</evidence>
<keyword evidence="1" id="KW-0732">Signal</keyword>
<name>A0AA39YD39_9PEZI</name>
<accession>A0AA39YD39</accession>
<dbReference type="EMBL" id="JAULSV010000003">
    <property type="protein sequence ID" value="KAK0649675.1"/>
    <property type="molecule type" value="Genomic_DNA"/>
</dbReference>
<dbReference type="Proteomes" id="UP001174936">
    <property type="component" value="Unassembled WGS sequence"/>
</dbReference>
<comment type="caution">
    <text evidence="2">The sequence shown here is derived from an EMBL/GenBank/DDBJ whole genome shotgun (WGS) entry which is preliminary data.</text>
</comment>
<dbReference type="PANTHER" id="PTHR31263:SF0">
    <property type="entry name" value="CELLULASE FAMILY PROTEIN (AFU_ORTHOLOGUE AFUA_5G14560)"/>
    <property type="match status" value="1"/>
</dbReference>
<proteinExistence type="predicted"/>
<protein>
    <submittedName>
        <fullName evidence="2">Glycoside hydrolase superfamily</fullName>
    </submittedName>
</protein>
<gene>
    <name evidence="2" type="ORF">B0T16DRAFT_410549</name>
</gene>
<dbReference type="Gene3D" id="3.20.20.80">
    <property type="entry name" value="Glycosidases"/>
    <property type="match status" value="1"/>
</dbReference>
<sequence length="425" mass="47067">MRLLLAVLAFTGLAIASPTSNEAVLNVAVAEKRAAWPDTPHYTSGRWVRDATGKNITYAGTNWPGHADVMIPEGLQYQSIATIVSRVKSLGMNTVRLTYAIQMVDEIYSNGGNDITIQKAFVQALGQTNGTRVLNQVLAKNPNLSATTTRLEVFDLVAAELAKQQIYILLDNHISKGMWCCSGTDGNSWWGDTYFHAGNWTRGLTYMANHAKKWTALTSMSLRNEPREPTNNAALTRNSYNWQSWYTFVKQGTQAISSANRDVLIFISGLNYDTTLTPVVQGTALTPGSAKFNIADFPANKIVLELHNYETGANNCNNLQGNLNRNGFNALSGTTPNVFPVMLTEFGFQMDATTWRNTYSTCLASFVTAQKAGWMIWVLVGSYYIRSGTQDYDEGWGLMNHDWSDWRSPSYVNGLLLNMVKGTLN</sequence>
<feature type="signal peptide" evidence="1">
    <location>
        <begin position="1"/>
        <end position="16"/>
    </location>
</feature>
<dbReference type="AlphaFoldDB" id="A0AA39YD39"/>
<dbReference type="InterPro" id="IPR017853">
    <property type="entry name" value="GH"/>
</dbReference>
<dbReference type="GO" id="GO:0016787">
    <property type="term" value="F:hydrolase activity"/>
    <property type="evidence" value="ECO:0007669"/>
    <property type="project" value="UniProtKB-KW"/>
</dbReference>
<evidence type="ECO:0000313" key="3">
    <source>
        <dbReference type="Proteomes" id="UP001174936"/>
    </source>
</evidence>
<organism evidence="2 3">
    <name type="scientific">Cercophora newfieldiana</name>
    <dbReference type="NCBI Taxonomy" id="92897"/>
    <lineage>
        <taxon>Eukaryota</taxon>
        <taxon>Fungi</taxon>
        <taxon>Dikarya</taxon>
        <taxon>Ascomycota</taxon>
        <taxon>Pezizomycotina</taxon>
        <taxon>Sordariomycetes</taxon>
        <taxon>Sordariomycetidae</taxon>
        <taxon>Sordariales</taxon>
        <taxon>Lasiosphaeriaceae</taxon>
        <taxon>Cercophora</taxon>
    </lineage>
</organism>
<dbReference type="PANTHER" id="PTHR31263">
    <property type="entry name" value="CELLULASE FAMILY PROTEIN (AFU_ORTHOLOGUE AFUA_5G14560)"/>
    <property type="match status" value="1"/>
</dbReference>
<dbReference type="SUPFAM" id="SSF51445">
    <property type="entry name" value="(Trans)glycosidases"/>
    <property type="match status" value="1"/>
</dbReference>
<evidence type="ECO:0000313" key="2">
    <source>
        <dbReference type="EMBL" id="KAK0649675.1"/>
    </source>
</evidence>
<reference evidence="2" key="1">
    <citation type="submission" date="2023-06" db="EMBL/GenBank/DDBJ databases">
        <title>Genome-scale phylogeny and comparative genomics of the fungal order Sordariales.</title>
        <authorList>
            <consortium name="Lawrence Berkeley National Laboratory"/>
            <person name="Hensen N."/>
            <person name="Bonometti L."/>
            <person name="Westerberg I."/>
            <person name="Brannstrom I.O."/>
            <person name="Guillou S."/>
            <person name="Cros-Aarteil S."/>
            <person name="Calhoun S."/>
            <person name="Haridas S."/>
            <person name="Kuo A."/>
            <person name="Mondo S."/>
            <person name="Pangilinan J."/>
            <person name="Riley R."/>
            <person name="Labutti K."/>
            <person name="Andreopoulos B."/>
            <person name="Lipzen A."/>
            <person name="Chen C."/>
            <person name="Yanf M."/>
            <person name="Daum C."/>
            <person name="Ng V."/>
            <person name="Clum A."/>
            <person name="Steindorff A."/>
            <person name="Ohm R."/>
            <person name="Martin F."/>
            <person name="Silar P."/>
            <person name="Natvig D."/>
            <person name="Lalanne C."/>
            <person name="Gautier V."/>
            <person name="Ament-Velasquez S.L."/>
            <person name="Kruys A."/>
            <person name="Hutchinson M.I."/>
            <person name="Powell A.J."/>
            <person name="Barry K."/>
            <person name="Miller A.N."/>
            <person name="Grigoriev I.V."/>
            <person name="Debuchy R."/>
            <person name="Gladieux P."/>
            <person name="Thoren M.H."/>
            <person name="Johannesson H."/>
        </authorList>
    </citation>
    <scope>NUCLEOTIDE SEQUENCE</scope>
    <source>
        <strain evidence="2">SMH2532-1</strain>
    </source>
</reference>